<dbReference type="Gene3D" id="3.40.50.1980">
    <property type="entry name" value="Nitrogenase molybdenum iron protein domain"/>
    <property type="match status" value="2"/>
</dbReference>
<dbReference type="InterPro" id="IPR051313">
    <property type="entry name" value="Bact_iron-sidero_bind"/>
</dbReference>
<comment type="similarity">
    <text evidence="2">Belongs to the bacterial solute-binding protein 8 family.</text>
</comment>
<accession>A0ABW4E5L4</accession>
<dbReference type="PROSITE" id="PS50983">
    <property type="entry name" value="FE_B12_PBP"/>
    <property type="match status" value="1"/>
</dbReference>
<evidence type="ECO:0000256" key="3">
    <source>
        <dbReference type="ARBA" id="ARBA00022448"/>
    </source>
</evidence>
<feature type="chain" id="PRO_5045615386" evidence="5">
    <location>
        <begin position="23"/>
        <end position="311"/>
    </location>
</feature>
<dbReference type="PROSITE" id="PS51257">
    <property type="entry name" value="PROKAR_LIPOPROTEIN"/>
    <property type="match status" value="1"/>
</dbReference>
<keyword evidence="4 5" id="KW-0732">Signal</keyword>
<protein>
    <submittedName>
        <fullName evidence="7">ABC transporter substrate-binding protein</fullName>
    </submittedName>
</protein>
<name>A0ABW4E5L4_9LACO</name>
<dbReference type="SUPFAM" id="SSF53807">
    <property type="entry name" value="Helical backbone' metal receptor"/>
    <property type="match status" value="1"/>
</dbReference>
<evidence type="ECO:0000256" key="1">
    <source>
        <dbReference type="ARBA" id="ARBA00004196"/>
    </source>
</evidence>
<keyword evidence="3" id="KW-0813">Transport</keyword>
<comment type="caution">
    <text evidence="7">The sequence shown here is derived from an EMBL/GenBank/DDBJ whole genome shotgun (WGS) entry which is preliminary data.</text>
</comment>
<evidence type="ECO:0000259" key="6">
    <source>
        <dbReference type="PROSITE" id="PS50983"/>
    </source>
</evidence>
<evidence type="ECO:0000256" key="5">
    <source>
        <dbReference type="SAM" id="SignalP"/>
    </source>
</evidence>
<dbReference type="InterPro" id="IPR002491">
    <property type="entry name" value="ABC_transptr_periplasmic_BD"/>
</dbReference>
<sequence length="311" mass="33553">MSKKMLLIAAAAVFFLAGCGQAKTSANAAKATRTVQTPSGSVKLPAHPKRVVATVYSPELLSLGVNVVGATSMDLQSPWLSQSDTKGIKDLGNTMNAEAILKLKPDLIVTCNEPDVKKLKDIAPVLYIPFGSTGNAYQTLTKFGHWLNRQAQAKKVTRELKTKAQQASSKLTQNGITPSQTTVSLLDMQSNKLYVDGFSWGRGGETLVTLLGFKLNAASQKIQAGTGYKQISTESLPTYAGDWLFFSNTTATANGNDQAIADLKHNPVWQSLPAVKKGHVVSLPFNKMYYSDPYALKGQIKLITTAMLKQN</sequence>
<dbReference type="Pfam" id="PF01497">
    <property type="entry name" value="Peripla_BP_2"/>
    <property type="match status" value="1"/>
</dbReference>
<evidence type="ECO:0000256" key="4">
    <source>
        <dbReference type="ARBA" id="ARBA00022729"/>
    </source>
</evidence>
<keyword evidence="8" id="KW-1185">Reference proteome</keyword>
<dbReference type="PANTHER" id="PTHR30532">
    <property type="entry name" value="IRON III DICITRATE-BINDING PERIPLASMIC PROTEIN"/>
    <property type="match status" value="1"/>
</dbReference>
<evidence type="ECO:0000256" key="2">
    <source>
        <dbReference type="ARBA" id="ARBA00008814"/>
    </source>
</evidence>
<feature type="domain" description="Fe/B12 periplasmic-binding" evidence="6">
    <location>
        <begin position="50"/>
        <end position="311"/>
    </location>
</feature>
<gene>
    <name evidence="7" type="ORF">ACFQ5J_00900</name>
</gene>
<evidence type="ECO:0000313" key="8">
    <source>
        <dbReference type="Proteomes" id="UP001597252"/>
    </source>
</evidence>
<dbReference type="Proteomes" id="UP001597252">
    <property type="component" value="Unassembled WGS sequence"/>
</dbReference>
<feature type="signal peptide" evidence="5">
    <location>
        <begin position="1"/>
        <end position="22"/>
    </location>
</feature>
<organism evidence="7 8">
    <name type="scientific">Lacticaseibacillus baoqingensis</name>
    <dbReference type="NCBI Taxonomy" id="2486013"/>
    <lineage>
        <taxon>Bacteria</taxon>
        <taxon>Bacillati</taxon>
        <taxon>Bacillota</taxon>
        <taxon>Bacilli</taxon>
        <taxon>Lactobacillales</taxon>
        <taxon>Lactobacillaceae</taxon>
        <taxon>Lacticaseibacillus</taxon>
    </lineage>
</organism>
<dbReference type="EMBL" id="JBHTON010000003">
    <property type="protein sequence ID" value="MFD1483805.1"/>
    <property type="molecule type" value="Genomic_DNA"/>
</dbReference>
<reference evidence="8" key="1">
    <citation type="journal article" date="2019" name="Int. J. Syst. Evol. Microbiol.">
        <title>The Global Catalogue of Microorganisms (GCM) 10K type strain sequencing project: providing services to taxonomists for standard genome sequencing and annotation.</title>
        <authorList>
            <consortium name="The Broad Institute Genomics Platform"/>
            <consortium name="The Broad Institute Genome Sequencing Center for Infectious Disease"/>
            <person name="Wu L."/>
            <person name="Ma J."/>
        </authorList>
    </citation>
    <scope>NUCLEOTIDE SEQUENCE [LARGE SCALE GENOMIC DNA]</scope>
    <source>
        <strain evidence="8">CCM 8903</strain>
    </source>
</reference>
<comment type="subcellular location">
    <subcellularLocation>
        <location evidence="1">Cell envelope</location>
    </subcellularLocation>
</comment>
<dbReference type="RefSeq" id="WP_125748650.1">
    <property type="nucleotide sequence ID" value="NZ_JBHTON010000003.1"/>
</dbReference>
<proteinExistence type="inferred from homology"/>
<dbReference type="PANTHER" id="PTHR30532:SF26">
    <property type="entry name" value="IRON(3+)-HYDROXAMATE-BINDING PROTEIN FHUD"/>
    <property type="match status" value="1"/>
</dbReference>
<evidence type="ECO:0000313" key="7">
    <source>
        <dbReference type="EMBL" id="MFD1483805.1"/>
    </source>
</evidence>